<dbReference type="InterPro" id="IPR005467">
    <property type="entry name" value="His_kinase_dom"/>
</dbReference>
<dbReference type="SMART" id="SM00387">
    <property type="entry name" value="HATPase_c"/>
    <property type="match status" value="1"/>
</dbReference>
<keyword evidence="4" id="KW-1003">Cell membrane</keyword>
<dbReference type="CDD" id="cd00130">
    <property type="entry name" value="PAS"/>
    <property type="match status" value="1"/>
</dbReference>
<dbReference type="InterPro" id="IPR013656">
    <property type="entry name" value="PAS_4"/>
</dbReference>
<keyword evidence="18" id="KW-0547">Nucleotide-binding</keyword>
<evidence type="ECO:0000256" key="10">
    <source>
        <dbReference type="ARBA" id="ARBA00023012"/>
    </source>
</evidence>
<dbReference type="CDD" id="cd00082">
    <property type="entry name" value="HisKA"/>
    <property type="match status" value="1"/>
</dbReference>
<keyword evidence="10" id="KW-0902">Two-component regulatory system</keyword>
<organism evidence="18 19">
    <name type="scientific">Almyronema epifaneia S1</name>
    <dbReference type="NCBI Taxonomy" id="2991925"/>
    <lineage>
        <taxon>Bacteria</taxon>
        <taxon>Bacillati</taxon>
        <taxon>Cyanobacteriota</taxon>
        <taxon>Cyanophyceae</taxon>
        <taxon>Nodosilineales</taxon>
        <taxon>Nodosilineaceae</taxon>
        <taxon>Almyronema</taxon>
        <taxon>Almyronema epifaneia</taxon>
    </lineage>
</organism>
<dbReference type="Gene3D" id="1.10.287.130">
    <property type="match status" value="1"/>
</dbReference>
<reference evidence="18 19" key="1">
    <citation type="submission" date="2024-10" db="EMBL/GenBank/DDBJ databases">
        <authorList>
            <person name="Ratan Roy A."/>
            <person name="Morales Sandoval P.H."/>
            <person name="De Los Santos Villalobos S."/>
            <person name="Chakraborty S."/>
            <person name="Mukherjee J."/>
        </authorList>
    </citation>
    <scope>NUCLEOTIDE SEQUENCE [LARGE SCALE GENOMIC DNA]</scope>
    <source>
        <strain evidence="18 19">S1</strain>
    </source>
</reference>
<dbReference type="GO" id="GO:0005524">
    <property type="term" value="F:ATP binding"/>
    <property type="evidence" value="ECO:0007669"/>
    <property type="project" value="UniProtKB-KW"/>
</dbReference>
<feature type="transmembrane region" description="Helical" evidence="13">
    <location>
        <begin position="6"/>
        <end position="29"/>
    </location>
</feature>
<dbReference type="Pfam" id="PF13426">
    <property type="entry name" value="PAS_9"/>
    <property type="match status" value="1"/>
</dbReference>
<evidence type="ECO:0000256" key="2">
    <source>
        <dbReference type="ARBA" id="ARBA00004651"/>
    </source>
</evidence>
<dbReference type="Gene3D" id="6.10.340.10">
    <property type="match status" value="1"/>
</dbReference>
<dbReference type="NCBIfam" id="TIGR00229">
    <property type="entry name" value="sensory_box"/>
    <property type="match status" value="1"/>
</dbReference>
<gene>
    <name evidence="18" type="ORF">ACFVKH_07835</name>
</gene>
<evidence type="ECO:0000259" key="17">
    <source>
        <dbReference type="PROSITE" id="PS50885"/>
    </source>
</evidence>
<feature type="domain" description="HAMP" evidence="17">
    <location>
        <begin position="365"/>
        <end position="417"/>
    </location>
</feature>
<dbReference type="InterPro" id="IPR035965">
    <property type="entry name" value="PAS-like_dom_sf"/>
</dbReference>
<comment type="caution">
    <text evidence="18">The sequence shown here is derived from an EMBL/GenBank/DDBJ whole genome shotgun (WGS) entry which is preliminary data.</text>
</comment>
<keyword evidence="7 13" id="KW-0812">Transmembrane</keyword>
<evidence type="ECO:0000256" key="11">
    <source>
        <dbReference type="ARBA" id="ARBA00023136"/>
    </source>
</evidence>
<evidence type="ECO:0000256" key="3">
    <source>
        <dbReference type="ARBA" id="ARBA00012438"/>
    </source>
</evidence>
<dbReference type="PROSITE" id="PS50885">
    <property type="entry name" value="HAMP"/>
    <property type="match status" value="1"/>
</dbReference>
<keyword evidence="19" id="KW-1185">Reference proteome</keyword>
<feature type="domain" description="Response regulatory" evidence="15">
    <location>
        <begin position="1056"/>
        <end position="1179"/>
    </location>
</feature>
<dbReference type="Pfam" id="PF00512">
    <property type="entry name" value="HisKA"/>
    <property type="match status" value="1"/>
</dbReference>
<dbReference type="CDD" id="cd17546">
    <property type="entry name" value="REC_hyHK_CKI1_RcsC-like"/>
    <property type="match status" value="1"/>
</dbReference>
<dbReference type="SUPFAM" id="SSF47384">
    <property type="entry name" value="Homodimeric domain of signal transducing histidine kinase"/>
    <property type="match status" value="1"/>
</dbReference>
<dbReference type="PRINTS" id="PR00344">
    <property type="entry name" value="BCTRLSENSOR"/>
</dbReference>
<dbReference type="InterPro" id="IPR036890">
    <property type="entry name" value="HATPase_C_sf"/>
</dbReference>
<feature type="domain" description="PAC" evidence="16">
    <location>
        <begin position="495"/>
        <end position="552"/>
    </location>
</feature>
<feature type="modified residue" description="4-aspartylphosphate" evidence="12">
    <location>
        <position position="1105"/>
    </location>
</feature>
<feature type="domain" description="PAC" evidence="16">
    <location>
        <begin position="620"/>
        <end position="670"/>
    </location>
</feature>
<dbReference type="EMBL" id="JBHZOL010000055">
    <property type="protein sequence ID" value="MFE4106181.1"/>
    <property type="molecule type" value="Genomic_DNA"/>
</dbReference>
<dbReference type="SMART" id="SM00448">
    <property type="entry name" value="REC"/>
    <property type="match status" value="1"/>
</dbReference>
<keyword evidence="8" id="KW-0418">Kinase</keyword>
<dbReference type="SMART" id="SM00388">
    <property type="entry name" value="HisKA"/>
    <property type="match status" value="1"/>
</dbReference>
<keyword evidence="11 13" id="KW-0472">Membrane</keyword>
<evidence type="ECO:0000259" key="15">
    <source>
        <dbReference type="PROSITE" id="PS50110"/>
    </source>
</evidence>
<dbReference type="SUPFAM" id="SSF52172">
    <property type="entry name" value="CheY-like"/>
    <property type="match status" value="1"/>
</dbReference>
<evidence type="ECO:0000256" key="5">
    <source>
        <dbReference type="ARBA" id="ARBA00022553"/>
    </source>
</evidence>
<dbReference type="SUPFAM" id="SSF55785">
    <property type="entry name" value="PYP-like sensor domain (PAS domain)"/>
    <property type="match status" value="3"/>
</dbReference>
<keyword evidence="9 13" id="KW-1133">Transmembrane helix</keyword>
<dbReference type="SMART" id="SM00086">
    <property type="entry name" value="PAC"/>
    <property type="match status" value="3"/>
</dbReference>
<evidence type="ECO:0000313" key="19">
    <source>
        <dbReference type="Proteomes" id="UP001600165"/>
    </source>
</evidence>
<dbReference type="SUPFAM" id="SSF55874">
    <property type="entry name" value="ATPase domain of HSP90 chaperone/DNA topoisomerase II/histidine kinase"/>
    <property type="match status" value="1"/>
</dbReference>
<dbReference type="Pfam" id="PF00672">
    <property type="entry name" value="HAMP"/>
    <property type="match status" value="1"/>
</dbReference>
<sequence length="1191" mass="132267">MRVSLKTVLVAAFTLQIVAITALVGYFSYHNSQQAVRSLADQLMQKNSAHVSSHLAAFLDQPRQLVELNRLSMEAGDLDLTNFEQLEAAFFRQIQIYTAVTDLSYSNASGEVIAVGRDQLGVLTQPGSVIVWEAVGSEPKARRFYRINEQRQRLEVLHVTPNFDPRQRLWYQTAVAANQPTWSPILPALNLPVATIAITTPIYRQGAFQGVLHSDLLLSDLSLFLSSLDVSLSGQVFIIDRAGDLVATSTQEQAFIKNEQGQNLIRLPAAQSRNAITQATAQAISQRLASLKTTQLETFSFVTANQRYFVRLDAYQYQKQLDWLIVTVVPAADFMSEVKAGLRQSLLLSTLALLVSLGLAAIIARKIAQPVIALKQTAQSVAAGQIQTSSVSTYITEIESLQQSFQQMVIQLQQAFQSLRESEQKLSTFLESVPIGISVYDPSGEFVFINRKGKEIFSTDITSVEAEQLSTVYQLYVAGSDRLYPTEKLPAVRALQGEGVYVDDIEVAVAGRRIPLEVHTTPAFDQSGQVIYAINAFQDISERRQAEQAQAAFRESTDALFLVSTETGRTVDCNQRAVELFEAPSRASLINIEGHTLQKQPFTPLELAQIRQELHQNGFWSLEIEYMTRKGEPFWGLLSAKPIQVGAQTFNLVRVTDISDRKQAELALQASNARQQAILSVMPDLMYVVDANGIILEQVTVRPDIDLHAGTGLDRTTIFDVGTPQNVQRKAKAIRLALSTGQTQIYEQQIELTGQSRYEEVRCVPMSAQRVLLMFRDISDRKQTEIDLQAAKAAAESASQAKSIFIANISHELRSPLNAILGFAELLQAETTLSPQQRENAGLIYRSGQHLLNIINQVLDLAKIEANRAQLHITQVELLSLLQDLSNLFALKAEGRGLSFCFQAEAALPTGIYADEVKLRQILINLLDNACKFTEQGSVSLRVAVVDLPSEKTVKLSFAVSDTGIGISAEEQALLFQPFSQTQGGQAQQQGTGLGLHISREFVRLMGSELKVESQLGQGSTFQFELVASRVDWQLPAQPAIAPKVTGLAAGSPRYRLLIVDDNSVNRRLLAHVLSVLEVELQEAANGREALERWQTWQPHLIWMDLRMPEMDGLEATRQIRRQETYRCDRQQPLITKIVAISATGTQNLEALALQAGCDDFVEKPFQRRQIFATLQRQLGVQYRYETPSQV</sequence>
<evidence type="ECO:0000256" key="4">
    <source>
        <dbReference type="ARBA" id="ARBA00022475"/>
    </source>
</evidence>
<comment type="catalytic activity">
    <reaction evidence="1">
        <text>ATP + protein L-histidine = ADP + protein N-phospho-L-histidine.</text>
        <dbReference type="EC" id="2.7.13.3"/>
    </reaction>
</comment>
<dbReference type="InterPro" id="IPR003661">
    <property type="entry name" value="HisK_dim/P_dom"/>
</dbReference>
<feature type="domain" description="Histidine kinase" evidence="14">
    <location>
        <begin position="808"/>
        <end position="1030"/>
    </location>
</feature>
<dbReference type="CDD" id="cd12913">
    <property type="entry name" value="PDC1_MCP_like"/>
    <property type="match status" value="1"/>
</dbReference>
<dbReference type="SMART" id="SM00304">
    <property type="entry name" value="HAMP"/>
    <property type="match status" value="1"/>
</dbReference>
<dbReference type="InterPro" id="IPR033479">
    <property type="entry name" value="dCache_1"/>
</dbReference>
<dbReference type="Gene3D" id="3.30.450.20">
    <property type="entry name" value="PAS domain"/>
    <property type="match status" value="4"/>
</dbReference>
<dbReference type="Pfam" id="PF08448">
    <property type="entry name" value="PAS_4"/>
    <property type="match status" value="1"/>
</dbReference>
<dbReference type="InterPro" id="IPR000014">
    <property type="entry name" value="PAS"/>
</dbReference>
<evidence type="ECO:0000259" key="16">
    <source>
        <dbReference type="PROSITE" id="PS50113"/>
    </source>
</evidence>
<keyword evidence="18" id="KW-0067">ATP-binding</keyword>
<dbReference type="InterPro" id="IPR001789">
    <property type="entry name" value="Sig_transdc_resp-reg_receiver"/>
</dbReference>
<protein>
    <recommendedName>
        <fullName evidence="3">histidine kinase</fullName>
        <ecNumber evidence="3">2.7.13.3</ecNumber>
    </recommendedName>
</protein>
<dbReference type="PROSITE" id="PS50113">
    <property type="entry name" value="PAC"/>
    <property type="match status" value="2"/>
</dbReference>
<dbReference type="Pfam" id="PF02743">
    <property type="entry name" value="dCache_1"/>
    <property type="match status" value="1"/>
</dbReference>
<name>A0ABW6IDD8_9CYAN</name>
<keyword evidence="6" id="KW-0808">Transferase</keyword>
<dbReference type="Pfam" id="PF00072">
    <property type="entry name" value="Response_reg"/>
    <property type="match status" value="1"/>
</dbReference>
<dbReference type="Proteomes" id="UP001600165">
    <property type="component" value="Unassembled WGS sequence"/>
</dbReference>
<dbReference type="Gene3D" id="3.40.50.2300">
    <property type="match status" value="1"/>
</dbReference>
<evidence type="ECO:0000256" key="1">
    <source>
        <dbReference type="ARBA" id="ARBA00000085"/>
    </source>
</evidence>
<dbReference type="Gene3D" id="3.30.565.10">
    <property type="entry name" value="Histidine kinase-like ATPase, C-terminal domain"/>
    <property type="match status" value="1"/>
</dbReference>
<dbReference type="EC" id="2.7.13.3" evidence="3"/>
<keyword evidence="5 12" id="KW-0597">Phosphoprotein</keyword>
<dbReference type="InterPro" id="IPR003594">
    <property type="entry name" value="HATPase_dom"/>
</dbReference>
<dbReference type="SMART" id="SM00091">
    <property type="entry name" value="PAS"/>
    <property type="match status" value="3"/>
</dbReference>
<dbReference type="PROSITE" id="PS50110">
    <property type="entry name" value="RESPONSE_REGULATORY"/>
    <property type="match status" value="1"/>
</dbReference>
<evidence type="ECO:0000256" key="9">
    <source>
        <dbReference type="ARBA" id="ARBA00022989"/>
    </source>
</evidence>
<dbReference type="InterPro" id="IPR000700">
    <property type="entry name" value="PAS-assoc_C"/>
</dbReference>
<evidence type="ECO:0000256" key="6">
    <source>
        <dbReference type="ARBA" id="ARBA00022679"/>
    </source>
</evidence>
<dbReference type="PANTHER" id="PTHR43047">
    <property type="entry name" value="TWO-COMPONENT HISTIDINE PROTEIN KINASE"/>
    <property type="match status" value="1"/>
</dbReference>
<dbReference type="InterPro" id="IPR001610">
    <property type="entry name" value="PAC"/>
</dbReference>
<proteinExistence type="predicted"/>
<evidence type="ECO:0000256" key="13">
    <source>
        <dbReference type="SAM" id="Phobius"/>
    </source>
</evidence>
<dbReference type="Pfam" id="PF02518">
    <property type="entry name" value="HATPase_c"/>
    <property type="match status" value="1"/>
</dbReference>
<dbReference type="InterPro" id="IPR036097">
    <property type="entry name" value="HisK_dim/P_sf"/>
</dbReference>
<evidence type="ECO:0000259" key="14">
    <source>
        <dbReference type="PROSITE" id="PS50109"/>
    </source>
</evidence>
<evidence type="ECO:0000313" key="18">
    <source>
        <dbReference type="EMBL" id="MFE4106181.1"/>
    </source>
</evidence>
<dbReference type="InterPro" id="IPR004358">
    <property type="entry name" value="Sig_transdc_His_kin-like_C"/>
</dbReference>
<accession>A0ABW6IDD8</accession>
<dbReference type="InterPro" id="IPR011006">
    <property type="entry name" value="CheY-like_superfamily"/>
</dbReference>
<evidence type="ECO:0000256" key="8">
    <source>
        <dbReference type="ARBA" id="ARBA00022777"/>
    </source>
</evidence>
<evidence type="ECO:0000256" key="7">
    <source>
        <dbReference type="ARBA" id="ARBA00022692"/>
    </source>
</evidence>
<evidence type="ECO:0000256" key="12">
    <source>
        <dbReference type="PROSITE-ProRule" id="PRU00169"/>
    </source>
</evidence>
<dbReference type="InterPro" id="IPR003660">
    <property type="entry name" value="HAMP_dom"/>
</dbReference>
<comment type="subcellular location">
    <subcellularLocation>
        <location evidence="2">Cell membrane</location>
        <topology evidence="2">Multi-pass membrane protein</topology>
    </subcellularLocation>
</comment>
<dbReference type="PROSITE" id="PS50109">
    <property type="entry name" value="HIS_KIN"/>
    <property type="match status" value="1"/>
</dbReference>